<dbReference type="eggNOG" id="COG1725">
    <property type="taxonomic scope" value="Bacteria"/>
</dbReference>
<dbReference type="Gene3D" id="1.10.10.10">
    <property type="entry name" value="Winged helix-like DNA-binding domain superfamily/Winged helix DNA-binding domain"/>
    <property type="match status" value="1"/>
</dbReference>
<evidence type="ECO:0000259" key="4">
    <source>
        <dbReference type="PROSITE" id="PS50949"/>
    </source>
</evidence>
<reference evidence="5 6" key="1">
    <citation type="submission" date="2011-08" db="EMBL/GenBank/DDBJ databases">
        <title>The Genome Sequence of Clostridium orbiscindens 1_3_50AFAA.</title>
        <authorList>
            <consortium name="The Broad Institute Genome Sequencing Platform"/>
            <person name="Earl A."/>
            <person name="Ward D."/>
            <person name="Feldgarden M."/>
            <person name="Gevers D."/>
            <person name="Daigneault M."/>
            <person name="Strauss J."/>
            <person name="Allen-Vercoe E."/>
            <person name="Young S.K."/>
            <person name="Zeng Q."/>
            <person name="Gargeya S."/>
            <person name="Fitzgerald M."/>
            <person name="Haas B."/>
            <person name="Abouelleil A."/>
            <person name="Alvarado L."/>
            <person name="Arachchi H.M."/>
            <person name="Berlin A."/>
            <person name="Brown A."/>
            <person name="Chapman S.B."/>
            <person name="Chen Z."/>
            <person name="Dunbar C."/>
            <person name="Freedman E."/>
            <person name="Gearin G."/>
            <person name="Gellesch M."/>
            <person name="Goldberg J."/>
            <person name="Griggs A."/>
            <person name="Gujja S."/>
            <person name="Heiman D."/>
            <person name="Howarth C."/>
            <person name="Larson L."/>
            <person name="Lui A."/>
            <person name="MacDonald P.J.P."/>
            <person name="Montmayeur A."/>
            <person name="Murphy C."/>
            <person name="Neiman D."/>
            <person name="Pearson M."/>
            <person name="Priest M."/>
            <person name="Roberts A."/>
            <person name="Saif S."/>
            <person name="Shea T."/>
            <person name="Shenoy N."/>
            <person name="Sisk P."/>
            <person name="Stolte C."/>
            <person name="Sykes S."/>
            <person name="Wortman J."/>
            <person name="Nusbaum C."/>
            <person name="Birren B."/>
        </authorList>
    </citation>
    <scope>NUCLEOTIDE SEQUENCE [LARGE SCALE GENOMIC DNA]</scope>
    <source>
        <strain evidence="5 6">1_3_50AFAA</strain>
    </source>
</reference>
<dbReference type="PANTHER" id="PTHR38445:SF9">
    <property type="entry name" value="HTH-TYPE TRANSCRIPTIONAL REPRESSOR YTRA"/>
    <property type="match status" value="1"/>
</dbReference>
<keyword evidence="3" id="KW-0804">Transcription</keyword>
<dbReference type="PROSITE" id="PS50949">
    <property type="entry name" value="HTH_GNTR"/>
    <property type="match status" value="1"/>
</dbReference>
<keyword evidence="2" id="KW-0238">DNA-binding</keyword>
<name>A0A096CRY1_FLAPL</name>
<keyword evidence="1" id="KW-0805">Transcription regulation</keyword>
<feature type="domain" description="HTH gntR-type" evidence="4">
    <location>
        <begin position="10"/>
        <end position="78"/>
    </location>
</feature>
<comment type="caution">
    <text evidence="5">The sequence shown here is derived from an EMBL/GenBank/DDBJ whole genome shotgun (WGS) entry which is preliminary data.</text>
</comment>
<dbReference type="PANTHER" id="PTHR38445">
    <property type="entry name" value="HTH-TYPE TRANSCRIPTIONAL REPRESSOR YTRA"/>
    <property type="match status" value="1"/>
</dbReference>
<dbReference type="Pfam" id="PF00392">
    <property type="entry name" value="GntR"/>
    <property type="match status" value="1"/>
</dbReference>
<keyword evidence="6" id="KW-1185">Reference proteome</keyword>
<accession>A0A096CRY1</accession>
<organism evidence="5 6">
    <name type="scientific">Flavonifractor plautii 1_3_50AFAA</name>
    <dbReference type="NCBI Taxonomy" id="742738"/>
    <lineage>
        <taxon>Bacteria</taxon>
        <taxon>Bacillati</taxon>
        <taxon>Bacillota</taxon>
        <taxon>Clostridia</taxon>
        <taxon>Eubacteriales</taxon>
        <taxon>Oscillospiraceae</taxon>
        <taxon>Flavonifractor</taxon>
    </lineage>
</organism>
<evidence type="ECO:0000313" key="6">
    <source>
        <dbReference type="Proteomes" id="UP000029585"/>
    </source>
</evidence>
<dbReference type="EMBL" id="ADLO01000002">
    <property type="protein sequence ID" value="KGF57557.1"/>
    <property type="molecule type" value="Genomic_DNA"/>
</dbReference>
<dbReference type="InterPro" id="IPR036390">
    <property type="entry name" value="WH_DNA-bd_sf"/>
</dbReference>
<sequence length="129" mass="14198">MIQLNYRDARPIYEQVRDGLRHLVVTGALQAGDKLPSVRALASSLAINPNTIQRAYESLEQEGYLYTVAGKGSFAAPQADVNAARRDRLLREFDASAAELLFLGMTAGELAGRLEAAARQTVREERSYD</sequence>
<dbReference type="InterPro" id="IPR000524">
    <property type="entry name" value="Tscrpt_reg_HTH_GntR"/>
</dbReference>
<dbReference type="PATRIC" id="fig|742738.3.peg.22"/>
<dbReference type="AlphaFoldDB" id="A0A096CRY1"/>
<dbReference type="SUPFAM" id="SSF46785">
    <property type="entry name" value="Winged helix' DNA-binding domain"/>
    <property type="match status" value="1"/>
</dbReference>
<dbReference type="SMART" id="SM00345">
    <property type="entry name" value="HTH_GNTR"/>
    <property type="match status" value="1"/>
</dbReference>
<dbReference type="GO" id="GO:0003677">
    <property type="term" value="F:DNA binding"/>
    <property type="evidence" value="ECO:0007669"/>
    <property type="project" value="UniProtKB-KW"/>
</dbReference>
<dbReference type="InterPro" id="IPR036388">
    <property type="entry name" value="WH-like_DNA-bd_sf"/>
</dbReference>
<gene>
    <name evidence="5" type="ORF">HMPREF9460_00020</name>
</gene>
<dbReference type="HOGENOM" id="CLU_017584_10_0_9"/>
<dbReference type="RefSeq" id="WP_007495944.1">
    <property type="nucleotide sequence ID" value="NZ_KN174161.1"/>
</dbReference>
<evidence type="ECO:0000256" key="2">
    <source>
        <dbReference type="ARBA" id="ARBA00023125"/>
    </source>
</evidence>
<evidence type="ECO:0000256" key="1">
    <source>
        <dbReference type="ARBA" id="ARBA00023015"/>
    </source>
</evidence>
<protein>
    <recommendedName>
        <fullName evidence="4">HTH gntR-type domain-containing protein</fullName>
    </recommendedName>
</protein>
<dbReference type="GO" id="GO:0003700">
    <property type="term" value="F:DNA-binding transcription factor activity"/>
    <property type="evidence" value="ECO:0007669"/>
    <property type="project" value="InterPro"/>
</dbReference>
<evidence type="ECO:0000313" key="5">
    <source>
        <dbReference type="EMBL" id="KGF57557.1"/>
    </source>
</evidence>
<dbReference type="Proteomes" id="UP000029585">
    <property type="component" value="Unassembled WGS sequence"/>
</dbReference>
<proteinExistence type="predicted"/>
<evidence type="ECO:0000256" key="3">
    <source>
        <dbReference type="ARBA" id="ARBA00023163"/>
    </source>
</evidence>
<dbReference type="CDD" id="cd07377">
    <property type="entry name" value="WHTH_GntR"/>
    <property type="match status" value="1"/>
</dbReference>
<dbReference type="GeneID" id="63971283"/>